<dbReference type="EMBL" id="QFBC01000002">
    <property type="protein sequence ID" value="PWE56993.1"/>
    <property type="molecule type" value="Genomic_DNA"/>
</dbReference>
<gene>
    <name evidence="1" type="ORF">DEM27_04935</name>
</gene>
<protein>
    <submittedName>
        <fullName evidence="1">Uncharacterized protein</fullName>
    </submittedName>
</protein>
<dbReference type="AlphaFoldDB" id="A0A2U2DUJ9"/>
<reference evidence="1 2" key="1">
    <citation type="submission" date="2018-05" db="EMBL/GenBank/DDBJ databases">
        <title>The draft genome of strain NS-104.</title>
        <authorList>
            <person name="Hang P."/>
            <person name="Jiang J."/>
        </authorList>
    </citation>
    <scope>NUCLEOTIDE SEQUENCE [LARGE SCALE GENOMIC DNA]</scope>
    <source>
        <strain evidence="1 2">NS-104</strain>
    </source>
</reference>
<dbReference type="OrthoDB" id="8371695at2"/>
<evidence type="ECO:0000313" key="2">
    <source>
        <dbReference type="Proteomes" id="UP000245252"/>
    </source>
</evidence>
<dbReference type="Proteomes" id="UP000245252">
    <property type="component" value="Unassembled WGS sequence"/>
</dbReference>
<evidence type="ECO:0000313" key="1">
    <source>
        <dbReference type="EMBL" id="PWE56993.1"/>
    </source>
</evidence>
<dbReference type="RefSeq" id="WP_109457097.1">
    <property type="nucleotide sequence ID" value="NZ_QFBC01000002.1"/>
</dbReference>
<sequence>MSYASFPRVMPVLSSEQIAIIAHIFERVCDDCEEPKTSLTAARCAATLIRSYQRGILEEDLLIDIGHAVLRS</sequence>
<name>A0A2U2DUJ9_9HYPH</name>
<keyword evidence="2" id="KW-1185">Reference proteome</keyword>
<accession>A0A2U2DUJ9</accession>
<organism evidence="1 2">
    <name type="scientific">Metarhizobium album</name>
    <dbReference type="NCBI Taxonomy" id="2182425"/>
    <lineage>
        <taxon>Bacteria</taxon>
        <taxon>Pseudomonadati</taxon>
        <taxon>Pseudomonadota</taxon>
        <taxon>Alphaproteobacteria</taxon>
        <taxon>Hyphomicrobiales</taxon>
        <taxon>Rhizobiaceae</taxon>
        <taxon>Metarhizobium</taxon>
    </lineage>
</organism>
<proteinExistence type="predicted"/>
<comment type="caution">
    <text evidence="1">The sequence shown here is derived from an EMBL/GenBank/DDBJ whole genome shotgun (WGS) entry which is preliminary data.</text>
</comment>